<comment type="caution">
    <text evidence="2">The sequence shown here is derived from an EMBL/GenBank/DDBJ whole genome shotgun (WGS) entry which is preliminary data.</text>
</comment>
<feature type="compositionally biased region" description="Polar residues" evidence="1">
    <location>
        <begin position="62"/>
        <end position="73"/>
    </location>
</feature>
<dbReference type="AlphaFoldDB" id="A0AAE0TUP8"/>
<evidence type="ECO:0000313" key="2">
    <source>
        <dbReference type="EMBL" id="KAK3380574.1"/>
    </source>
</evidence>
<name>A0AAE0TUP8_9PEZI</name>
<accession>A0AAE0TUP8</accession>
<evidence type="ECO:0000256" key="1">
    <source>
        <dbReference type="SAM" id="MobiDB-lite"/>
    </source>
</evidence>
<keyword evidence="3" id="KW-1185">Reference proteome</keyword>
<organism evidence="2 3">
    <name type="scientific">Lasiosphaeria ovina</name>
    <dbReference type="NCBI Taxonomy" id="92902"/>
    <lineage>
        <taxon>Eukaryota</taxon>
        <taxon>Fungi</taxon>
        <taxon>Dikarya</taxon>
        <taxon>Ascomycota</taxon>
        <taxon>Pezizomycotina</taxon>
        <taxon>Sordariomycetes</taxon>
        <taxon>Sordariomycetidae</taxon>
        <taxon>Sordariales</taxon>
        <taxon>Lasiosphaeriaceae</taxon>
        <taxon>Lasiosphaeria</taxon>
    </lineage>
</organism>
<feature type="compositionally biased region" description="Acidic residues" evidence="1">
    <location>
        <begin position="35"/>
        <end position="44"/>
    </location>
</feature>
<feature type="region of interest" description="Disordered" evidence="1">
    <location>
        <begin position="1"/>
        <end position="173"/>
    </location>
</feature>
<sequence length="395" mass="44343">MSMRFSFGGGVFRFNDESSDDSSDDEYVVPGETNPGEDSDEETISDITSPVHAEADNRSEKSGTISSCRSPISQYELETPTGSQAGTSRSSQSSESEDKVSDSDATIVCPPSSPSSREEDSDSDSDASTVRPPSSPSPRGGDIAPDAGNAVSRPASPIPSEISSEYSDTDIPFSLEPQPKELCRRCCLCCRRPHHVLEDEESEVGYDPSLPRPEPTFRDRTLNRYPDEPYLHVPTYVPGSGPPLTQPTLLLSNEGNKARIMDTSVRIQGLRKTIFYQLMYPDEGDVKGKRVEVPYSDLFNHVSPREFESWNAEKGKRKREWQKLLAREKAEAKRLEAEKVVEEEKRIAEEKAEEDRKRDQDFLAEPRLTRGQRRQSNNPVLNKFDTVFNKRRRLD</sequence>
<evidence type="ECO:0000313" key="3">
    <source>
        <dbReference type="Proteomes" id="UP001287356"/>
    </source>
</evidence>
<feature type="compositionally biased region" description="Low complexity" evidence="1">
    <location>
        <begin position="81"/>
        <end position="94"/>
    </location>
</feature>
<dbReference type="Proteomes" id="UP001287356">
    <property type="component" value="Unassembled WGS sequence"/>
</dbReference>
<gene>
    <name evidence="2" type="ORF">B0T24DRAFT_591034</name>
</gene>
<dbReference type="EMBL" id="JAULSN010000002">
    <property type="protein sequence ID" value="KAK3380574.1"/>
    <property type="molecule type" value="Genomic_DNA"/>
</dbReference>
<feature type="compositionally biased region" description="Basic and acidic residues" evidence="1">
    <location>
        <begin position="343"/>
        <end position="361"/>
    </location>
</feature>
<protein>
    <submittedName>
        <fullName evidence="2">Uncharacterized protein</fullName>
    </submittedName>
</protein>
<proteinExistence type="predicted"/>
<reference evidence="2" key="1">
    <citation type="journal article" date="2023" name="Mol. Phylogenet. Evol.">
        <title>Genome-scale phylogeny and comparative genomics of the fungal order Sordariales.</title>
        <authorList>
            <person name="Hensen N."/>
            <person name="Bonometti L."/>
            <person name="Westerberg I."/>
            <person name="Brannstrom I.O."/>
            <person name="Guillou S."/>
            <person name="Cros-Aarteil S."/>
            <person name="Calhoun S."/>
            <person name="Haridas S."/>
            <person name="Kuo A."/>
            <person name="Mondo S."/>
            <person name="Pangilinan J."/>
            <person name="Riley R."/>
            <person name="LaButti K."/>
            <person name="Andreopoulos B."/>
            <person name="Lipzen A."/>
            <person name="Chen C."/>
            <person name="Yan M."/>
            <person name="Daum C."/>
            <person name="Ng V."/>
            <person name="Clum A."/>
            <person name="Steindorff A."/>
            <person name="Ohm R.A."/>
            <person name="Martin F."/>
            <person name="Silar P."/>
            <person name="Natvig D.O."/>
            <person name="Lalanne C."/>
            <person name="Gautier V."/>
            <person name="Ament-Velasquez S.L."/>
            <person name="Kruys A."/>
            <person name="Hutchinson M.I."/>
            <person name="Powell A.J."/>
            <person name="Barry K."/>
            <person name="Miller A.N."/>
            <person name="Grigoriev I.V."/>
            <person name="Debuchy R."/>
            <person name="Gladieux P."/>
            <person name="Hiltunen Thoren M."/>
            <person name="Johannesson H."/>
        </authorList>
    </citation>
    <scope>NUCLEOTIDE SEQUENCE</scope>
    <source>
        <strain evidence="2">CBS 958.72</strain>
    </source>
</reference>
<reference evidence="2" key="2">
    <citation type="submission" date="2023-06" db="EMBL/GenBank/DDBJ databases">
        <authorList>
            <consortium name="Lawrence Berkeley National Laboratory"/>
            <person name="Haridas S."/>
            <person name="Hensen N."/>
            <person name="Bonometti L."/>
            <person name="Westerberg I."/>
            <person name="Brannstrom I.O."/>
            <person name="Guillou S."/>
            <person name="Cros-Aarteil S."/>
            <person name="Calhoun S."/>
            <person name="Kuo A."/>
            <person name="Mondo S."/>
            <person name="Pangilinan J."/>
            <person name="Riley R."/>
            <person name="Labutti K."/>
            <person name="Andreopoulos B."/>
            <person name="Lipzen A."/>
            <person name="Chen C."/>
            <person name="Yanf M."/>
            <person name="Daum C."/>
            <person name="Ng V."/>
            <person name="Clum A."/>
            <person name="Steindorff A."/>
            <person name="Ohm R."/>
            <person name="Martin F."/>
            <person name="Silar P."/>
            <person name="Natvig D."/>
            <person name="Lalanne C."/>
            <person name="Gautier V."/>
            <person name="Ament-Velasquez S.L."/>
            <person name="Kruys A."/>
            <person name="Hutchinson M.I."/>
            <person name="Powell A.J."/>
            <person name="Barry K."/>
            <person name="Miller A.N."/>
            <person name="Grigoriev I.V."/>
            <person name="Debuchy R."/>
            <person name="Gladieux P."/>
            <person name="Thoren M.H."/>
            <person name="Johannesson H."/>
        </authorList>
    </citation>
    <scope>NUCLEOTIDE SEQUENCE</scope>
    <source>
        <strain evidence="2">CBS 958.72</strain>
    </source>
</reference>
<feature type="compositionally biased region" description="Acidic residues" evidence="1">
    <location>
        <begin position="17"/>
        <end position="27"/>
    </location>
</feature>
<feature type="region of interest" description="Disordered" evidence="1">
    <location>
        <begin position="343"/>
        <end position="395"/>
    </location>
</feature>
<feature type="region of interest" description="Disordered" evidence="1">
    <location>
        <begin position="199"/>
        <end position="219"/>
    </location>
</feature>